<evidence type="ECO:0000256" key="7">
    <source>
        <dbReference type="ARBA" id="ARBA00022833"/>
    </source>
</evidence>
<evidence type="ECO:0000256" key="8">
    <source>
        <dbReference type="ARBA" id="ARBA00023049"/>
    </source>
</evidence>
<keyword evidence="5" id="KW-0479">Metal-binding</keyword>
<evidence type="ECO:0000313" key="11">
    <source>
        <dbReference type="EMBL" id="KAI1692256.1"/>
    </source>
</evidence>
<dbReference type="GO" id="GO:0005615">
    <property type="term" value="C:extracellular space"/>
    <property type="evidence" value="ECO:0007669"/>
    <property type="project" value="TreeGrafter"/>
</dbReference>
<evidence type="ECO:0000256" key="4">
    <source>
        <dbReference type="ARBA" id="ARBA00022670"/>
    </source>
</evidence>
<accession>A0AAD4MFU5</accession>
<dbReference type="InterPro" id="IPR001930">
    <property type="entry name" value="Peptidase_M1"/>
</dbReference>
<comment type="similarity">
    <text evidence="2">Belongs to the peptidase M1 family.</text>
</comment>
<comment type="cofactor">
    <cofactor evidence="1">
        <name>Zn(2+)</name>
        <dbReference type="ChEBI" id="CHEBI:29105"/>
    </cofactor>
</comment>
<comment type="caution">
    <text evidence="11">The sequence shown here is derived from an EMBL/GenBank/DDBJ whole genome shotgun (WGS) entry which is preliminary data.</text>
</comment>
<dbReference type="InterPro" id="IPR014782">
    <property type="entry name" value="Peptidase_M1_dom"/>
</dbReference>
<evidence type="ECO:0000256" key="5">
    <source>
        <dbReference type="ARBA" id="ARBA00022723"/>
    </source>
</evidence>
<dbReference type="GO" id="GO:0042277">
    <property type="term" value="F:peptide binding"/>
    <property type="evidence" value="ECO:0007669"/>
    <property type="project" value="TreeGrafter"/>
</dbReference>
<dbReference type="InterPro" id="IPR050344">
    <property type="entry name" value="Peptidase_M1_aminopeptidases"/>
</dbReference>
<dbReference type="InterPro" id="IPR027268">
    <property type="entry name" value="Peptidase_M4/M1_CTD_sf"/>
</dbReference>
<dbReference type="InterPro" id="IPR024571">
    <property type="entry name" value="ERAP1-like_C_dom"/>
</dbReference>
<dbReference type="GO" id="GO:0070006">
    <property type="term" value="F:metalloaminopeptidase activity"/>
    <property type="evidence" value="ECO:0007669"/>
    <property type="project" value="TreeGrafter"/>
</dbReference>
<keyword evidence="7" id="KW-0862">Zinc</keyword>
<dbReference type="GO" id="GO:0006508">
    <property type="term" value="P:proteolysis"/>
    <property type="evidence" value="ECO:0007669"/>
    <property type="project" value="UniProtKB-KW"/>
</dbReference>
<dbReference type="AlphaFoldDB" id="A0AAD4MFU5"/>
<evidence type="ECO:0000313" key="12">
    <source>
        <dbReference type="Proteomes" id="UP001201812"/>
    </source>
</evidence>
<dbReference type="Pfam" id="PF01433">
    <property type="entry name" value="Peptidase_M1"/>
    <property type="match status" value="1"/>
</dbReference>
<evidence type="ECO:0000256" key="3">
    <source>
        <dbReference type="ARBA" id="ARBA00022438"/>
    </source>
</evidence>
<dbReference type="Pfam" id="PF11838">
    <property type="entry name" value="ERAP1_C"/>
    <property type="match status" value="1"/>
</dbReference>
<evidence type="ECO:0000259" key="10">
    <source>
        <dbReference type="Pfam" id="PF11838"/>
    </source>
</evidence>
<keyword evidence="8" id="KW-0482">Metalloprotease</keyword>
<reference evidence="11" key="1">
    <citation type="submission" date="2022-01" db="EMBL/GenBank/DDBJ databases">
        <title>Genome Sequence Resource for Two Populations of Ditylenchus destructor, the Migratory Endoparasitic Phytonematode.</title>
        <authorList>
            <person name="Zhang H."/>
            <person name="Lin R."/>
            <person name="Xie B."/>
        </authorList>
    </citation>
    <scope>NUCLEOTIDE SEQUENCE</scope>
    <source>
        <strain evidence="11">BazhouSP</strain>
    </source>
</reference>
<feature type="domain" description="ERAP1-like C-terminal" evidence="10">
    <location>
        <begin position="345"/>
        <end position="437"/>
    </location>
</feature>
<organism evidence="11 12">
    <name type="scientific">Ditylenchus destructor</name>
    <dbReference type="NCBI Taxonomy" id="166010"/>
    <lineage>
        <taxon>Eukaryota</taxon>
        <taxon>Metazoa</taxon>
        <taxon>Ecdysozoa</taxon>
        <taxon>Nematoda</taxon>
        <taxon>Chromadorea</taxon>
        <taxon>Rhabditida</taxon>
        <taxon>Tylenchina</taxon>
        <taxon>Tylenchomorpha</taxon>
        <taxon>Sphaerularioidea</taxon>
        <taxon>Anguinidae</taxon>
        <taxon>Anguininae</taxon>
        <taxon>Ditylenchus</taxon>
    </lineage>
</organism>
<evidence type="ECO:0000256" key="6">
    <source>
        <dbReference type="ARBA" id="ARBA00022801"/>
    </source>
</evidence>
<keyword evidence="4" id="KW-0645">Protease</keyword>
<dbReference type="Gene3D" id="1.10.3480.20">
    <property type="match status" value="1"/>
</dbReference>
<dbReference type="GO" id="GO:0008270">
    <property type="term" value="F:zinc ion binding"/>
    <property type="evidence" value="ECO:0007669"/>
    <property type="project" value="InterPro"/>
</dbReference>
<dbReference type="GO" id="GO:0043171">
    <property type="term" value="P:peptide catabolic process"/>
    <property type="evidence" value="ECO:0007669"/>
    <property type="project" value="TreeGrafter"/>
</dbReference>
<dbReference type="Proteomes" id="UP001201812">
    <property type="component" value="Unassembled WGS sequence"/>
</dbReference>
<name>A0AAD4MFU5_9BILA</name>
<evidence type="ECO:0000256" key="1">
    <source>
        <dbReference type="ARBA" id="ARBA00001947"/>
    </source>
</evidence>
<keyword evidence="12" id="KW-1185">Reference proteome</keyword>
<evidence type="ECO:0000259" key="9">
    <source>
        <dbReference type="Pfam" id="PF01433"/>
    </source>
</evidence>
<feature type="domain" description="Peptidase M1 membrane alanine aminopeptidase" evidence="9">
    <location>
        <begin position="40"/>
        <end position="255"/>
    </location>
</feature>
<dbReference type="FunFam" id="1.10.390.10:FF:000006">
    <property type="entry name" value="Puromycin-sensitive aminopeptidase"/>
    <property type="match status" value="1"/>
</dbReference>
<keyword evidence="3" id="KW-0031">Aminopeptidase</keyword>
<protein>
    <submittedName>
        <fullName evidence="11">Peptidase family m1 domain-containing protein</fullName>
    </submittedName>
</protein>
<dbReference type="Gene3D" id="1.10.390.10">
    <property type="entry name" value="Neutral Protease Domain 2"/>
    <property type="match status" value="1"/>
</dbReference>
<dbReference type="EMBL" id="JAKKPZ010000793">
    <property type="protein sequence ID" value="KAI1692256.1"/>
    <property type="molecule type" value="Genomic_DNA"/>
</dbReference>
<sequence length="452" mass="52061">MAFAVSNYVYRESNYTSIDNRIVRVRAWDRNSQIERTKMALRSAVTSLEYFEQLLDMAYPMDKLDLFDAIDMGSDGAMENPGLITFTQYLYQYGRKWDEWHDKVMVANTVAHEVAHQWFGNLVTMKNWGELFLNEGFATLLSYYPLPLLITCDNEWEMSKDDYIYDVSDALKDDLSNTTRPLSSTVDDPENGLRNEVLFDTIDYGKGSSILRMFENVMGHENFINGLKLYLKTHKYDSADHYDLLKALAKGGSRTVSWKGGSMSLYQFANPWIVQPGFPLVIVDRVNDTHVQLKQKRYIGSWYGSFETSEQWAIPIWHQINGTDQPMLIIKDNSTLLPLGLNDILIVNPDYYGFYLAKYGDDELAKLRATLLSNQEIIRPKGRVKLITDSFQLANDGHLSYPLALDLLKYLPNEDHPLPLLAALEALNGIEENLVREQDRKYIAVRFLIYII</sequence>
<evidence type="ECO:0000256" key="2">
    <source>
        <dbReference type="ARBA" id="ARBA00010136"/>
    </source>
</evidence>
<dbReference type="PANTHER" id="PTHR11533:SF299">
    <property type="entry name" value="AMINOPEPTIDASE"/>
    <property type="match status" value="1"/>
</dbReference>
<keyword evidence="6" id="KW-0378">Hydrolase</keyword>
<gene>
    <name evidence="11" type="ORF">DdX_21353</name>
</gene>
<dbReference type="GO" id="GO:0016020">
    <property type="term" value="C:membrane"/>
    <property type="evidence" value="ECO:0007669"/>
    <property type="project" value="TreeGrafter"/>
</dbReference>
<proteinExistence type="inferred from homology"/>
<dbReference type="PANTHER" id="PTHR11533">
    <property type="entry name" value="PROTEASE M1 ZINC METALLOPROTEASE"/>
    <property type="match status" value="1"/>
</dbReference>
<dbReference type="SUPFAM" id="SSF55486">
    <property type="entry name" value="Metalloproteases ('zincins'), catalytic domain"/>
    <property type="match status" value="1"/>
</dbReference>
<dbReference type="PRINTS" id="PR00756">
    <property type="entry name" value="ALADIPTASE"/>
</dbReference>
<dbReference type="Gene3D" id="2.60.40.1910">
    <property type="match status" value="1"/>
</dbReference>
<dbReference type="GO" id="GO:0005737">
    <property type="term" value="C:cytoplasm"/>
    <property type="evidence" value="ECO:0007669"/>
    <property type="project" value="TreeGrafter"/>
</dbReference>